<comment type="caution">
    <text evidence="2">The sequence shown here is derived from an EMBL/GenBank/DDBJ whole genome shotgun (WGS) entry which is preliminary data.</text>
</comment>
<proteinExistence type="predicted"/>
<evidence type="ECO:0000256" key="1">
    <source>
        <dbReference type="SAM" id="MobiDB-lite"/>
    </source>
</evidence>
<dbReference type="Proteomes" id="UP001190700">
    <property type="component" value="Unassembled WGS sequence"/>
</dbReference>
<organism evidence="2 3">
    <name type="scientific">Cymbomonas tetramitiformis</name>
    <dbReference type="NCBI Taxonomy" id="36881"/>
    <lineage>
        <taxon>Eukaryota</taxon>
        <taxon>Viridiplantae</taxon>
        <taxon>Chlorophyta</taxon>
        <taxon>Pyramimonadophyceae</taxon>
        <taxon>Pyramimonadales</taxon>
        <taxon>Pyramimonadaceae</taxon>
        <taxon>Cymbomonas</taxon>
    </lineage>
</organism>
<evidence type="ECO:0000313" key="3">
    <source>
        <dbReference type="Proteomes" id="UP001190700"/>
    </source>
</evidence>
<gene>
    <name evidence="2" type="ORF">CYMTET_4634</name>
</gene>
<keyword evidence="3" id="KW-1185">Reference proteome</keyword>
<protein>
    <submittedName>
        <fullName evidence="2">Uncharacterized protein</fullName>
    </submittedName>
</protein>
<feature type="region of interest" description="Disordered" evidence="1">
    <location>
        <begin position="63"/>
        <end position="101"/>
    </location>
</feature>
<dbReference type="EMBL" id="LGRX02000659">
    <property type="protein sequence ID" value="KAK3287870.1"/>
    <property type="molecule type" value="Genomic_DNA"/>
</dbReference>
<sequence length="101" mass="11289">MRQDWHVDTFWTDCLREQWRGQVVWCNPPFSDPHELAIPWPMLVVLARPQKKFFQKEKALRERHAAQPDVTPSGAAANIKDTTGVVEPGGVPASVASGARA</sequence>
<evidence type="ECO:0000313" key="2">
    <source>
        <dbReference type="EMBL" id="KAK3287870.1"/>
    </source>
</evidence>
<accession>A0AAE0LK65</accession>
<reference evidence="2 3" key="1">
    <citation type="journal article" date="2015" name="Genome Biol. Evol.">
        <title>Comparative Genomics of a Bacterivorous Green Alga Reveals Evolutionary Causalities and Consequences of Phago-Mixotrophic Mode of Nutrition.</title>
        <authorList>
            <person name="Burns J.A."/>
            <person name="Paasch A."/>
            <person name="Narechania A."/>
            <person name="Kim E."/>
        </authorList>
    </citation>
    <scope>NUCLEOTIDE SEQUENCE [LARGE SCALE GENOMIC DNA]</scope>
    <source>
        <strain evidence="2 3">PLY_AMNH</strain>
    </source>
</reference>
<name>A0AAE0LK65_9CHLO</name>
<dbReference type="AlphaFoldDB" id="A0AAE0LK65"/>